<dbReference type="OrthoDB" id="3139566at2759"/>
<keyword evidence="1" id="KW-0175">Coiled coil</keyword>
<sequence length="542" mass="61725">MIMAQYLSQSRIEDPVRLEPNEISFVRMRISEEEELVQSFDSRMDELRAQISKLTLQKDAKLVEIASLRNVLASVRRVPLEILTEIFELVLGNRQWRSDIVPHIFRLSSVCAAWRKAVHATPRLWSTLCISLEKVVLGPELIWVEDWIIRSQMVPLDLYLDFYFDKYDESRDVLSTQRGNQLLEYILTQFSHKVRSLNVMGHPSSFLPILHLSPSSSLLSLEEISLTIIDDDDDNDTIEDLVALLPAKVAVFLRASKLRQVKLNNASLLEFLALPAEQLTLLEVNKDEFEFDPVMFVDILSRCKQLVALQIYPPSDGFVGLSMRIPILLPTLTSLEVYNVYNAADNILRCITTPLLEQLHLCYRGTDLDSLVTDLTAFQQRSLTALSFLNLYISCSADHEVEIITEKVIGILSLFPKIHSLEIHPRAPLNPNLLIQAMTCTEGRHVLPNLKELVLDGYRSYYDLPEKKDFRVSGSGFKSMVLSRWWPDGGGSGSFHNGLSRLQKVTLRGFHVSDLAEDIPHLSALPGLALTRRAVKFRLPWY</sequence>
<protein>
    <submittedName>
        <fullName evidence="2">Uncharacterized protein</fullName>
    </submittedName>
</protein>
<reference evidence="2" key="1">
    <citation type="journal article" date="2019" name="Environ. Microbiol.">
        <title>Fungal ecological strategies reflected in gene transcription - a case study of two litter decomposers.</title>
        <authorList>
            <person name="Barbi F."/>
            <person name="Kohler A."/>
            <person name="Barry K."/>
            <person name="Baskaran P."/>
            <person name="Daum C."/>
            <person name="Fauchery L."/>
            <person name="Ihrmark K."/>
            <person name="Kuo A."/>
            <person name="LaButti K."/>
            <person name="Lipzen A."/>
            <person name="Morin E."/>
            <person name="Grigoriev I.V."/>
            <person name="Henrissat B."/>
            <person name="Lindahl B."/>
            <person name="Martin F."/>
        </authorList>
    </citation>
    <scope>NUCLEOTIDE SEQUENCE</scope>
    <source>
        <strain evidence="2">JB14</strain>
    </source>
</reference>
<organism evidence="2 3">
    <name type="scientific">Gymnopus androsaceus JB14</name>
    <dbReference type="NCBI Taxonomy" id="1447944"/>
    <lineage>
        <taxon>Eukaryota</taxon>
        <taxon>Fungi</taxon>
        <taxon>Dikarya</taxon>
        <taxon>Basidiomycota</taxon>
        <taxon>Agaricomycotina</taxon>
        <taxon>Agaricomycetes</taxon>
        <taxon>Agaricomycetidae</taxon>
        <taxon>Agaricales</taxon>
        <taxon>Marasmiineae</taxon>
        <taxon>Omphalotaceae</taxon>
        <taxon>Gymnopus</taxon>
    </lineage>
</organism>
<evidence type="ECO:0000313" key="3">
    <source>
        <dbReference type="Proteomes" id="UP000799118"/>
    </source>
</evidence>
<feature type="coiled-coil region" evidence="1">
    <location>
        <begin position="30"/>
        <end position="64"/>
    </location>
</feature>
<proteinExistence type="predicted"/>
<name>A0A6A4GD65_9AGAR</name>
<gene>
    <name evidence="2" type="ORF">BT96DRAFT_1027222</name>
</gene>
<evidence type="ECO:0000313" key="2">
    <source>
        <dbReference type="EMBL" id="KAE9383444.1"/>
    </source>
</evidence>
<dbReference type="AlphaFoldDB" id="A0A6A4GD65"/>
<dbReference type="EMBL" id="ML770467">
    <property type="protein sequence ID" value="KAE9383444.1"/>
    <property type="molecule type" value="Genomic_DNA"/>
</dbReference>
<accession>A0A6A4GD65</accession>
<keyword evidence="3" id="KW-1185">Reference proteome</keyword>
<dbReference type="Proteomes" id="UP000799118">
    <property type="component" value="Unassembled WGS sequence"/>
</dbReference>
<dbReference type="Gene3D" id="1.20.1280.50">
    <property type="match status" value="1"/>
</dbReference>
<evidence type="ECO:0000256" key="1">
    <source>
        <dbReference type="SAM" id="Coils"/>
    </source>
</evidence>